<evidence type="ECO:0000313" key="3">
    <source>
        <dbReference type="Proteomes" id="UP001056384"/>
    </source>
</evidence>
<name>A0A9Q9EEG1_9PEZI</name>
<organism evidence="2 3">
    <name type="scientific">Septoria linicola</name>
    <dbReference type="NCBI Taxonomy" id="215465"/>
    <lineage>
        <taxon>Eukaryota</taxon>
        <taxon>Fungi</taxon>
        <taxon>Dikarya</taxon>
        <taxon>Ascomycota</taxon>
        <taxon>Pezizomycotina</taxon>
        <taxon>Dothideomycetes</taxon>
        <taxon>Dothideomycetidae</taxon>
        <taxon>Mycosphaerellales</taxon>
        <taxon>Mycosphaerellaceae</taxon>
        <taxon>Septoria</taxon>
    </lineage>
</organism>
<gene>
    <name evidence="2" type="ORF">Slin15195_G011540</name>
</gene>
<feature type="region of interest" description="Disordered" evidence="1">
    <location>
        <begin position="238"/>
        <end position="381"/>
    </location>
</feature>
<reference evidence="2" key="1">
    <citation type="submission" date="2022-06" db="EMBL/GenBank/DDBJ databases">
        <title>Complete genome sequences of two strains of the flax pathogen Septoria linicola.</title>
        <authorList>
            <person name="Lapalu N."/>
            <person name="Simon A."/>
            <person name="Demenou B."/>
            <person name="Paumier D."/>
            <person name="Guillot M.-P."/>
            <person name="Gout L."/>
            <person name="Valade R."/>
        </authorList>
    </citation>
    <scope>NUCLEOTIDE SEQUENCE</scope>
    <source>
        <strain evidence="2">SE15195</strain>
    </source>
</reference>
<proteinExistence type="predicted"/>
<protein>
    <submittedName>
        <fullName evidence="2">Uncharacterized protein</fullName>
    </submittedName>
</protein>
<keyword evidence="3" id="KW-1185">Reference proteome</keyword>
<dbReference type="AlphaFoldDB" id="A0A9Q9EEG1"/>
<feature type="compositionally biased region" description="Polar residues" evidence="1">
    <location>
        <begin position="1"/>
        <end position="28"/>
    </location>
</feature>
<feature type="compositionally biased region" description="Basic residues" evidence="1">
    <location>
        <begin position="259"/>
        <end position="269"/>
    </location>
</feature>
<dbReference type="Proteomes" id="UP001056384">
    <property type="component" value="Chromosome 1"/>
</dbReference>
<feature type="compositionally biased region" description="Basic and acidic residues" evidence="1">
    <location>
        <begin position="308"/>
        <end position="321"/>
    </location>
</feature>
<feature type="compositionally biased region" description="Polar residues" evidence="1">
    <location>
        <begin position="297"/>
        <end position="307"/>
    </location>
</feature>
<evidence type="ECO:0000313" key="2">
    <source>
        <dbReference type="EMBL" id="USW47835.1"/>
    </source>
</evidence>
<dbReference type="EMBL" id="CP099418">
    <property type="protein sequence ID" value="USW47835.1"/>
    <property type="molecule type" value="Genomic_DNA"/>
</dbReference>
<evidence type="ECO:0000256" key="1">
    <source>
        <dbReference type="SAM" id="MobiDB-lite"/>
    </source>
</evidence>
<feature type="region of interest" description="Disordered" evidence="1">
    <location>
        <begin position="140"/>
        <end position="172"/>
    </location>
</feature>
<sequence length="415" mass="44662">MARSASTFGHETESQSHIFSADPSTQQYPPDHNREQQSSQSSTLSDTQLGSIVSGPDNAAQQPTISPPPTQLPLQRAALSRAVSGSMPLTAGDSSHVGYLANRRSAPSLHRSFSETAVLPPIRNTGEDRPIKKSRAIRLSMDSEGNAMVTTKDTSSPSPPRPSQSAMLPEASSPIVTPIAAPYATARRSYNGRSQDSRSWEFWCDREARSELGNVAEKDAHGSAAGAIGLLRTASGRSVLGPLSSKRNAPTDSREHSAKRSKFQHKRTSLQRSQTSAGRLQGRLGQAQVPSKLKHMNSASGKHNGSGDSDKENWSPTHDLDADYESQSGYHEGYAPMPGHSSQRWSVKGKTGLHRGDVGDPEADPELSAFMASGRKGVRPTANADLDCVEGLLRLSQGNWQQGSEVQLGNIERRR</sequence>
<dbReference type="OrthoDB" id="6159439at2759"/>
<feature type="region of interest" description="Disordered" evidence="1">
    <location>
        <begin position="1"/>
        <end position="95"/>
    </location>
</feature>
<accession>A0A9Q9EEG1</accession>
<feature type="compositionally biased region" description="Low complexity" evidence="1">
    <location>
        <begin position="36"/>
        <end position="51"/>
    </location>
</feature>